<sequence length="216" mass="23950">MHGHGYAPPPQRLPSPGAQVGWRVLFVAIAVLTIGFLAFVPTLRLALTSHRKVDWRVFAAVAAAQFVSWICIFTDPGAEEFTTWRGNAGMVLMLSTLAVSVTYYLIVDIRLGGRARPLAAPYDPYGVTRPQQVYGYPQPRPQQPYAPPQPQPQQYTRPTPPQPHTLPTQTGGQAPTPTPAPQPQPQNQAQPPQRIDQVRAELDELSDYLRKQEGER</sequence>
<keyword evidence="2" id="KW-1185">Reference proteome</keyword>
<proteinExistence type="predicted"/>
<reference evidence="1" key="1">
    <citation type="journal article" date="2025" name="Int. J. Syst. Evol. Microbiol.">
        <title>Streptomyces citrinus sp. nov., with yellow diffusible pigment.</title>
        <authorList>
            <person name="He Y."/>
            <person name="Yang E."/>
            <person name="Xu J."/>
            <person name="Sun Y."/>
            <person name="Sun L."/>
        </authorList>
    </citation>
    <scope>NUCLEOTIDE SEQUENCE</scope>
    <source>
        <strain evidence="1">Q6</strain>
    </source>
</reference>
<dbReference type="Proteomes" id="UP001432251">
    <property type="component" value="Chromosome"/>
</dbReference>
<accession>A0ACD5AFK9</accession>
<protein>
    <submittedName>
        <fullName evidence="1">Uncharacterized protein</fullName>
    </submittedName>
</protein>
<organism evidence="1 2">
    <name type="scientific">Streptomyces citrinus</name>
    <dbReference type="NCBI Taxonomy" id="3118173"/>
    <lineage>
        <taxon>Bacteria</taxon>
        <taxon>Bacillati</taxon>
        <taxon>Actinomycetota</taxon>
        <taxon>Actinomycetes</taxon>
        <taxon>Kitasatosporales</taxon>
        <taxon>Streptomycetaceae</taxon>
        <taxon>Streptomyces</taxon>
    </lineage>
</organism>
<dbReference type="EMBL" id="CP146022">
    <property type="protein sequence ID" value="WWQ65977.1"/>
    <property type="molecule type" value="Genomic_DNA"/>
</dbReference>
<name>A0ACD5AFK9_9ACTN</name>
<gene>
    <name evidence="1" type="ORF">V2W30_23380</name>
</gene>
<evidence type="ECO:0000313" key="1">
    <source>
        <dbReference type="EMBL" id="WWQ65977.1"/>
    </source>
</evidence>
<evidence type="ECO:0000313" key="2">
    <source>
        <dbReference type="Proteomes" id="UP001432251"/>
    </source>
</evidence>